<name>A0A4Y4CXV5_ZOORA</name>
<dbReference type="InterPro" id="IPR000160">
    <property type="entry name" value="GGDEF_dom"/>
</dbReference>
<dbReference type="CDD" id="cd01949">
    <property type="entry name" value="GGDEF"/>
    <property type="match status" value="1"/>
</dbReference>
<dbReference type="SUPFAM" id="SSF55785">
    <property type="entry name" value="PYP-like sensor domain (PAS domain)"/>
    <property type="match status" value="1"/>
</dbReference>
<keyword evidence="1" id="KW-0472">Membrane</keyword>
<keyword evidence="1" id="KW-0812">Transmembrane</keyword>
<keyword evidence="5" id="KW-1185">Reference proteome</keyword>
<keyword evidence="1" id="KW-1133">Transmembrane helix</keyword>
<protein>
    <recommendedName>
        <fullName evidence="6">PAS domain S-box-containing protein/diguanylate cyclase (GGDEF)-like protein</fullName>
    </recommendedName>
</protein>
<evidence type="ECO:0000313" key="5">
    <source>
        <dbReference type="Proteomes" id="UP000318422"/>
    </source>
</evidence>
<dbReference type="InterPro" id="IPR052155">
    <property type="entry name" value="Biofilm_reg_signaling"/>
</dbReference>
<evidence type="ECO:0000313" key="4">
    <source>
        <dbReference type="EMBL" id="GEC96324.1"/>
    </source>
</evidence>
<dbReference type="Gene3D" id="3.30.450.20">
    <property type="entry name" value="PAS domain"/>
    <property type="match status" value="3"/>
</dbReference>
<organism evidence="4 5">
    <name type="scientific">Zoogloea ramigera</name>
    <dbReference type="NCBI Taxonomy" id="350"/>
    <lineage>
        <taxon>Bacteria</taxon>
        <taxon>Pseudomonadati</taxon>
        <taxon>Pseudomonadota</taxon>
        <taxon>Betaproteobacteria</taxon>
        <taxon>Rhodocyclales</taxon>
        <taxon>Zoogloeaceae</taxon>
        <taxon>Zoogloea</taxon>
    </lineage>
</organism>
<dbReference type="PROSITE" id="PS50887">
    <property type="entry name" value="GGDEF"/>
    <property type="match status" value="1"/>
</dbReference>
<dbReference type="EMBL" id="BJNV01000041">
    <property type="protein sequence ID" value="GEC96324.1"/>
    <property type="molecule type" value="Genomic_DNA"/>
</dbReference>
<dbReference type="AlphaFoldDB" id="A0A4Y4CXV5"/>
<accession>A0A4Y4CXV5</accession>
<dbReference type="CDD" id="cd12915">
    <property type="entry name" value="PDC2_DGC_like"/>
    <property type="match status" value="1"/>
</dbReference>
<dbReference type="Proteomes" id="UP000318422">
    <property type="component" value="Unassembled WGS sequence"/>
</dbReference>
<dbReference type="NCBIfam" id="TIGR00254">
    <property type="entry name" value="GGDEF"/>
    <property type="match status" value="1"/>
</dbReference>
<feature type="domain" description="GGDEF" evidence="3">
    <location>
        <begin position="501"/>
        <end position="631"/>
    </location>
</feature>
<feature type="transmembrane region" description="Helical" evidence="1">
    <location>
        <begin position="36"/>
        <end position="57"/>
    </location>
</feature>
<dbReference type="SUPFAM" id="SSF55073">
    <property type="entry name" value="Nucleotide cyclase"/>
    <property type="match status" value="1"/>
</dbReference>
<dbReference type="CDD" id="cd12914">
    <property type="entry name" value="PDC1_DGC_like"/>
    <property type="match status" value="1"/>
</dbReference>
<dbReference type="CDD" id="cd00130">
    <property type="entry name" value="PAS"/>
    <property type="match status" value="1"/>
</dbReference>
<dbReference type="Pfam" id="PF00990">
    <property type="entry name" value="GGDEF"/>
    <property type="match status" value="1"/>
</dbReference>
<dbReference type="FunFam" id="3.30.70.270:FF:000001">
    <property type="entry name" value="Diguanylate cyclase domain protein"/>
    <property type="match status" value="1"/>
</dbReference>
<dbReference type="PANTHER" id="PTHR44757">
    <property type="entry name" value="DIGUANYLATE CYCLASE DGCP"/>
    <property type="match status" value="1"/>
</dbReference>
<proteinExistence type="predicted"/>
<gene>
    <name evidence="4" type="ORF">ZRA01_23970</name>
</gene>
<dbReference type="PROSITE" id="PS50112">
    <property type="entry name" value="PAS"/>
    <property type="match status" value="1"/>
</dbReference>
<comment type="caution">
    <text evidence="4">The sequence shown here is derived from an EMBL/GenBank/DDBJ whole genome shotgun (WGS) entry which is preliminary data.</text>
</comment>
<dbReference type="SMART" id="SM00091">
    <property type="entry name" value="PAS"/>
    <property type="match status" value="1"/>
</dbReference>
<evidence type="ECO:0000259" key="3">
    <source>
        <dbReference type="PROSITE" id="PS50887"/>
    </source>
</evidence>
<feature type="transmembrane region" description="Helical" evidence="1">
    <location>
        <begin position="315"/>
        <end position="336"/>
    </location>
</feature>
<dbReference type="InterPro" id="IPR000014">
    <property type="entry name" value="PAS"/>
</dbReference>
<evidence type="ECO:0000256" key="1">
    <source>
        <dbReference type="SAM" id="Phobius"/>
    </source>
</evidence>
<dbReference type="InterPro" id="IPR043128">
    <property type="entry name" value="Rev_trsase/Diguanyl_cyclase"/>
</dbReference>
<dbReference type="Gene3D" id="3.30.70.270">
    <property type="match status" value="1"/>
</dbReference>
<sequence length="631" mass="69406">MPIQAPSTKTSDEGGMDSRLFLSRTFHRILEHPLGLVRLIIVLTSILAFGVVAYDLVTDRQRTEQAALDSARQQALVQSRAAAEMVQASLDRFDFALQTAREAAIAGPGAMAFQEQVIARTLPSNLALQQFRIGADGYLEYSSLGPAPHNYLGDRDYFKELAADKADRLVVSPPVLGRLTKKWSIQVARAIQRDGRFDGVVAIAVSPEEWAKQLASFEAGPRDTLTLVDARGHVLLRTLDGASHFGKQAPQKREYILHPEQREGHYVAHASVDGVLRVYGWTRLRNPELVMLSGIALEDALAPVREMSNRMRMRAVVSAVLFTALIGALLLALARYEGAGRRLAQQEAHSRHIVEHMADGIVVVDADERIVRVNPAFCAITGFSPGALEGQPVSSLCADGEPCELGRLVSQTGSGHWSGDFDGQRADGSHYIGHAVISAVADSDEHQVRRVVLLSDVTELRRKDREMWHQANFDRLTGLPNRALLADRIDGMLRRARRNHTEVAVLFIDLDDFKPVNDDFGHDVGDLLLREVAGRLRRLFRDEDTVSRLGGDEFVVAMHTEPNSGLSQNAAGKIVASLSEPFQVAGRSLTISCSVGIARFPDDGDTADSLIQYADHAMYRAKKQGRARWSL</sequence>
<dbReference type="Pfam" id="PF13426">
    <property type="entry name" value="PAS_9"/>
    <property type="match status" value="1"/>
</dbReference>
<dbReference type="InterPro" id="IPR035965">
    <property type="entry name" value="PAS-like_dom_sf"/>
</dbReference>
<dbReference type="InterPro" id="IPR029787">
    <property type="entry name" value="Nucleotide_cyclase"/>
</dbReference>
<dbReference type="GO" id="GO:0003824">
    <property type="term" value="F:catalytic activity"/>
    <property type="evidence" value="ECO:0007669"/>
    <property type="project" value="UniProtKB-ARBA"/>
</dbReference>
<feature type="domain" description="PAS" evidence="2">
    <location>
        <begin position="346"/>
        <end position="391"/>
    </location>
</feature>
<dbReference type="NCBIfam" id="TIGR00229">
    <property type="entry name" value="sensory_box"/>
    <property type="match status" value="1"/>
</dbReference>
<dbReference type="SMART" id="SM00267">
    <property type="entry name" value="GGDEF"/>
    <property type="match status" value="1"/>
</dbReference>
<dbReference type="OrthoDB" id="9813903at2"/>
<reference evidence="4 5" key="1">
    <citation type="submission" date="2019-06" db="EMBL/GenBank/DDBJ databases">
        <title>Whole genome shotgun sequence of Zoogloea ramigera NBRC 15342.</title>
        <authorList>
            <person name="Hosoyama A."/>
            <person name="Uohara A."/>
            <person name="Ohji S."/>
            <person name="Ichikawa N."/>
        </authorList>
    </citation>
    <scope>NUCLEOTIDE SEQUENCE [LARGE SCALE GENOMIC DNA]</scope>
    <source>
        <strain evidence="4 5">NBRC 15342</strain>
    </source>
</reference>
<evidence type="ECO:0000259" key="2">
    <source>
        <dbReference type="PROSITE" id="PS50112"/>
    </source>
</evidence>
<dbReference type="PANTHER" id="PTHR44757:SF2">
    <property type="entry name" value="BIOFILM ARCHITECTURE MAINTENANCE PROTEIN MBAA"/>
    <property type="match status" value="1"/>
</dbReference>
<evidence type="ECO:0008006" key="6">
    <source>
        <dbReference type="Google" id="ProtNLM"/>
    </source>
</evidence>